<organism evidence="2 3">
    <name type="scientific">Georgenia muralis</name>
    <dbReference type="NCBI Taxonomy" id="154117"/>
    <lineage>
        <taxon>Bacteria</taxon>
        <taxon>Bacillati</taxon>
        <taxon>Actinomycetota</taxon>
        <taxon>Actinomycetes</taxon>
        <taxon>Micrococcales</taxon>
        <taxon>Bogoriellaceae</taxon>
        <taxon>Georgenia</taxon>
    </lineage>
</organism>
<keyword evidence="3" id="KW-1185">Reference proteome</keyword>
<evidence type="ECO:0000313" key="3">
    <source>
        <dbReference type="Proteomes" id="UP000280726"/>
    </source>
</evidence>
<feature type="transmembrane region" description="Helical" evidence="1">
    <location>
        <begin position="6"/>
        <end position="28"/>
    </location>
</feature>
<reference evidence="2 3" key="1">
    <citation type="submission" date="2018-11" db="EMBL/GenBank/DDBJ databases">
        <title>Sequencing the genomes of 1000 actinobacteria strains.</title>
        <authorList>
            <person name="Klenk H.-P."/>
        </authorList>
    </citation>
    <scope>NUCLEOTIDE SEQUENCE [LARGE SCALE GENOMIC DNA]</scope>
    <source>
        <strain evidence="2 3">DSM 14418</strain>
    </source>
</reference>
<keyword evidence="1" id="KW-0812">Transmembrane</keyword>
<dbReference type="AlphaFoldDB" id="A0A3N5A622"/>
<dbReference type="RefSeq" id="WP_123919335.1">
    <property type="nucleotide sequence ID" value="NZ_RKRA01000001.1"/>
</dbReference>
<gene>
    <name evidence="2" type="ORF">EDD32_3381</name>
</gene>
<dbReference type="NCBIfam" id="NF033493">
    <property type="entry name" value="MetS_like_NSS"/>
    <property type="match status" value="1"/>
</dbReference>
<keyword evidence="1" id="KW-0472">Membrane</keyword>
<sequence>MSTVAVVMMIVAIVVVWGGLAASIHFLARHPLDDRDELETILEDGPEADTTW</sequence>
<evidence type="ECO:0000256" key="1">
    <source>
        <dbReference type="SAM" id="Phobius"/>
    </source>
</evidence>
<keyword evidence="1" id="KW-1133">Transmembrane helix</keyword>
<evidence type="ECO:0000313" key="2">
    <source>
        <dbReference type="EMBL" id="RPF28835.1"/>
    </source>
</evidence>
<proteinExistence type="predicted"/>
<dbReference type="Proteomes" id="UP000280726">
    <property type="component" value="Unassembled WGS sequence"/>
</dbReference>
<dbReference type="EMBL" id="RKRA01000001">
    <property type="protein sequence ID" value="RPF28835.1"/>
    <property type="molecule type" value="Genomic_DNA"/>
</dbReference>
<comment type="caution">
    <text evidence="2">The sequence shown here is derived from an EMBL/GenBank/DDBJ whole genome shotgun (WGS) entry which is preliminary data.</text>
</comment>
<dbReference type="InterPro" id="IPR031596">
    <property type="entry name" value="MaAIMP_sms"/>
</dbReference>
<protein>
    <submittedName>
        <fullName evidence="2">Putative methionine/alanine importer small subunit</fullName>
    </submittedName>
</protein>
<accession>A0A3N5A622</accession>
<name>A0A3N5A622_9MICO</name>
<dbReference type="Pfam" id="PF16951">
    <property type="entry name" value="MaAIMP_sms"/>
    <property type="match status" value="1"/>
</dbReference>